<evidence type="ECO:0000256" key="1">
    <source>
        <dbReference type="PROSITE-ProRule" id="PRU00191"/>
    </source>
</evidence>
<protein>
    <submittedName>
        <fullName evidence="3">Dual specificity protein kinase shkC</fullName>
    </submittedName>
</protein>
<dbReference type="SMART" id="SM00252">
    <property type="entry name" value="SH2"/>
    <property type="match status" value="1"/>
</dbReference>
<dbReference type="InterPro" id="IPR036860">
    <property type="entry name" value="SH2_dom_sf"/>
</dbReference>
<gene>
    <name evidence="3" type="ORF">KP79_PYT07732</name>
</gene>
<accession>A0A210QFI0</accession>
<dbReference type="AlphaFoldDB" id="A0A210QFI0"/>
<dbReference type="Proteomes" id="UP000242188">
    <property type="component" value="Unassembled WGS sequence"/>
</dbReference>
<evidence type="ECO:0000313" key="4">
    <source>
        <dbReference type="Proteomes" id="UP000242188"/>
    </source>
</evidence>
<proteinExistence type="predicted"/>
<evidence type="ECO:0000313" key="3">
    <source>
        <dbReference type="EMBL" id="OWF47500.1"/>
    </source>
</evidence>
<dbReference type="OrthoDB" id="10053436at2759"/>
<keyword evidence="4" id="KW-1185">Reference proteome</keyword>
<comment type="caution">
    <text evidence="3">The sequence shown here is derived from an EMBL/GenBank/DDBJ whole genome shotgun (WGS) entry which is preliminary data.</text>
</comment>
<feature type="domain" description="SH2" evidence="2">
    <location>
        <begin position="198"/>
        <end position="276"/>
    </location>
</feature>
<name>A0A210QFI0_MIZYE</name>
<dbReference type="GO" id="GO:0016301">
    <property type="term" value="F:kinase activity"/>
    <property type="evidence" value="ECO:0007669"/>
    <property type="project" value="UniProtKB-KW"/>
</dbReference>
<keyword evidence="1" id="KW-0727">SH2 domain</keyword>
<dbReference type="EMBL" id="NEDP02003883">
    <property type="protein sequence ID" value="OWF47500.1"/>
    <property type="molecule type" value="Genomic_DNA"/>
</dbReference>
<keyword evidence="3" id="KW-0808">Transferase</keyword>
<dbReference type="Gene3D" id="3.30.505.10">
    <property type="entry name" value="SH2 domain"/>
    <property type="match status" value="1"/>
</dbReference>
<organism evidence="3 4">
    <name type="scientific">Mizuhopecten yessoensis</name>
    <name type="common">Japanese scallop</name>
    <name type="synonym">Patinopecten yessoensis</name>
    <dbReference type="NCBI Taxonomy" id="6573"/>
    <lineage>
        <taxon>Eukaryota</taxon>
        <taxon>Metazoa</taxon>
        <taxon>Spiralia</taxon>
        <taxon>Lophotrochozoa</taxon>
        <taxon>Mollusca</taxon>
        <taxon>Bivalvia</taxon>
        <taxon>Autobranchia</taxon>
        <taxon>Pteriomorphia</taxon>
        <taxon>Pectinida</taxon>
        <taxon>Pectinoidea</taxon>
        <taxon>Pectinidae</taxon>
        <taxon>Mizuhopecten</taxon>
    </lineage>
</organism>
<dbReference type="InterPro" id="IPR000980">
    <property type="entry name" value="SH2"/>
</dbReference>
<evidence type="ECO:0000259" key="2">
    <source>
        <dbReference type="PROSITE" id="PS50001"/>
    </source>
</evidence>
<dbReference type="Pfam" id="PF00017">
    <property type="entry name" value="SH2"/>
    <property type="match status" value="1"/>
</dbReference>
<keyword evidence="3" id="KW-0418">Kinase</keyword>
<dbReference type="PROSITE" id="PS50001">
    <property type="entry name" value="SH2"/>
    <property type="match status" value="1"/>
</dbReference>
<dbReference type="CDD" id="cd00173">
    <property type="entry name" value="SH2"/>
    <property type="match status" value="1"/>
</dbReference>
<dbReference type="SUPFAM" id="SSF55550">
    <property type="entry name" value="SH2 domain"/>
    <property type="match status" value="1"/>
</dbReference>
<reference evidence="3 4" key="1">
    <citation type="journal article" date="2017" name="Nat. Ecol. Evol.">
        <title>Scallop genome provides insights into evolution of bilaterian karyotype and development.</title>
        <authorList>
            <person name="Wang S."/>
            <person name="Zhang J."/>
            <person name="Jiao W."/>
            <person name="Li J."/>
            <person name="Xun X."/>
            <person name="Sun Y."/>
            <person name="Guo X."/>
            <person name="Huan P."/>
            <person name="Dong B."/>
            <person name="Zhang L."/>
            <person name="Hu X."/>
            <person name="Sun X."/>
            <person name="Wang J."/>
            <person name="Zhao C."/>
            <person name="Wang Y."/>
            <person name="Wang D."/>
            <person name="Huang X."/>
            <person name="Wang R."/>
            <person name="Lv J."/>
            <person name="Li Y."/>
            <person name="Zhang Z."/>
            <person name="Liu B."/>
            <person name="Lu W."/>
            <person name="Hui Y."/>
            <person name="Liang J."/>
            <person name="Zhou Z."/>
            <person name="Hou R."/>
            <person name="Li X."/>
            <person name="Liu Y."/>
            <person name="Li H."/>
            <person name="Ning X."/>
            <person name="Lin Y."/>
            <person name="Zhao L."/>
            <person name="Xing Q."/>
            <person name="Dou J."/>
            <person name="Li Y."/>
            <person name="Mao J."/>
            <person name="Guo H."/>
            <person name="Dou H."/>
            <person name="Li T."/>
            <person name="Mu C."/>
            <person name="Jiang W."/>
            <person name="Fu Q."/>
            <person name="Fu X."/>
            <person name="Miao Y."/>
            <person name="Liu J."/>
            <person name="Yu Q."/>
            <person name="Li R."/>
            <person name="Liao H."/>
            <person name="Li X."/>
            <person name="Kong Y."/>
            <person name="Jiang Z."/>
            <person name="Chourrout D."/>
            <person name="Li R."/>
            <person name="Bao Z."/>
        </authorList>
    </citation>
    <scope>NUCLEOTIDE SEQUENCE [LARGE SCALE GENOMIC DNA]</scope>
    <source>
        <strain evidence="3 4">PY_sf001</strain>
    </source>
</reference>
<sequence>MEMWNHHPEEDSVANLAVEYIEDKSHKEGQDNDETKPLVRITSVEDDHSLEQQTSPLSSRFICNDHTEMNREQCAECSLIKDLIRHSPESTIFWHTIKLGPSEGGCHQKYMAHFLTALDDYARDPCLKDEKTTALLKRLLRVDHIDVTARVEYSNFARLVQYFGPIRRNNCIMVKQIHNIVQKSSVFTNKIRKETVSWFAGDMTRDTADSLILDHSSGTYLVRMSQTFPGCFVVSVTSGGSLFHIAIEADVATALRSDPYNANLRLHGLVYPSLVEAAQSLKTRILETEDGLEIMCRKCCPNLAINAIISGYRKSTKRR</sequence>
<dbReference type="STRING" id="6573.A0A210QFI0"/>